<dbReference type="RefSeq" id="WP_235310605.1">
    <property type="nucleotide sequence ID" value="NZ_JAKGAS010000001.1"/>
</dbReference>
<evidence type="ECO:0000313" key="2">
    <source>
        <dbReference type="Proteomes" id="UP001521137"/>
    </source>
</evidence>
<gene>
    <name evidence="1" type="ORF">L0668_03175</name>
</gene>
<protein>
    <submittedName>
        <fullName evidence="1">Uncharacterized protein</fullName>
    </submittedName>
</protein>
<accession>A0ABS9D4Y7</accession>
<keyword evidence="2" id="KW-1185">Reference proteome</keyword>
<organism evidence="1 2">
    <name type="scientific">Paraglaciecola algarum</name>
    <dbReference type="NCBI Taxonomy" id="3050085"/>
    <lineage>
        <taxon>Bacteria</taxon>
        <taxon>Pseudomonadati</taxon>
        <taxon>Pseudomonadota</taxon>
        <taxon>Gammaproteobacteria</taxon>
        <taxon>Alteromonadales</taxon>
        <taxon>Alteromonadaceae</taxon>
        <taxon>Paraglaciecola</taxon>
    </lineage>
</organism>
<evidence type="ECO:0000313" key="1">
    <source>
        <dbReference type="EMBL" id="MCF2947093.1"/>
    </source>
</evidence>
<comment type="caution">
    <text evidence="1">The sequence shown here is derived from an EMBL/GenBank/DDBJ whole genome shotgun (WGS) entry which is preliminary data.</text>
</comment>
<name>A0ABS9D4Y7_9ALTE</name>
<sequence length="143" mass="16386">MNRWQTILSCRKALFATCLYFIFLIDVLAQSHEISIELLPSHKNSSMVTFGLDKLRSHSSIQASQSPVTSILLVYDESETEQGFLIANDRESLTIKASDNHGFMYGLLEVHEENGVLINSYHNQYNGPARWEWFQDQQKVCIS</sequence>
<reference evidence="1 2" key="1">
    <citation type="submission" date="2022-01" db="EMBL/GenBank/DDBJ databases">
        <title>Paraglaciecola sp. G1-23.</title>
        <authorList>
            <person name="Jin M.S."/>
            <person name="Han D.M."/>
            <person name="Kim H.M."/>
            <person name="Jeon C.O."/>
        </authorList>
    </citation>
    <scope>NUCLEOTIDE SEQUENCE [LARGE SCALE GENOMIC DNA]</scope>
    <source>
        <strain evidence="1 2">G1-23</strain>
    </source>
</reference>
<dbReference type="Proteomes" id="UP001521137">
    <property type="component" value="Unassembled WGS sequence"/>
</dbReference>
<dbReference type="EMBL" id="JAKGAS010000001">
    <property type="protein sequence ID" value="MCF2947093.1"/>
    <property type="molecule type" value="Genomic_DNA"/>
</dbReference>
<proteinExistence type="predicted"/>